<sequence>MIPALAHQREWLRHERRGGERLRARGAGAKDKLSDADRILAAVLCLRKIGTHDLLARLFGVTRSTLTRAVQEVGPLLAEYAFPPSTARFRTPTDVAAHLDKYGSQPPIKIKPAC</sequence>
<name>A0ABV8YVZ4_9ACTN</name>
<dbReference type="RefSeq" id="WP_386348345.1">
    <property type="nucleotide sequence ID" value="NZ_JBHSFG010000061.1"/>
</dbReference>
<protein>
    <submittedName>
        <fullName evidence="2">Transposase family protein</fullName>
    </submittedName>
</protein>
<gene>
    <name evidence="2" type="ORF">ACFPH6_33665</name>
</gene>
<dbReference type="Pfam" id="PF13613">
    <property type="entry name" value="HTH_Tnp_4"/>
    <property type="match status" value="1"/>
</dbReference>
<proteinExistence type="predicted"/>
<reference evidence="3" key="1">
    <citation type="journal article" date="2019" name="Int. J. Syst. Evol. Microbiol.">
        <title>The Global Catalogue of Microorganisms (GCM) 10K type strain sequencing project: providing services to taxonomists for standard genome sequencing and annotation.</title>
        <authorList>
            <consortium name="The Broad Institute Genomics Platform"/>
            <consortium name="The Broad Institute Genome Sequencing Center for Infectious Disease"/>
            <person name="Wu L."/>
            <person name="Ma J."/>
        </authorList>
    </citation>
    <scope>NUCLEOTIDE SEQUENCE [LARGE SCALE GENOMIC DNA]</scope>
    <source>
        <strain evidence="3">DT43</strain>
    </source>
</reference>
<accession>A0ABV8YVZ4</accession>
<evidence type="ECO:0000313" key="3">
    <source>
        <dbReference type="Proteomes" id="UP001596012"/>
    </source>
</evidence>
<dbReference type="InterPro" id="IPR027805">
    <property type="entry name" value="Transposase_HTH_dom"/>
</dbReference>
<evidence type="ECO:0000259" key="1">
    <source>
        <dbReference type="Pfam" id="PF13613"/>
    </source>
</evidence>
<keyword evidence="3" id="KW-1185">Reference proteome</keyword>
<comment type="caution">
    <text evidence="2">The sequence shown here is derived from an EMBL/GenBank/DDBJ whole genome shotgun (WGS) entry which is preliminary data.</text>
</comment>
<dbReference type="Proteomes" id="UP001596012">
    <property type="component" value="Unassembled WGS sequence"/>
</dbReference>
<evidence type="ECO:0000313" key="2">
    <source>
        <dbReference type="EMBL" id="MFC4469402.1"/>
    </source>
</evidence>
<feature type="domain" description="Transposase Helix-turn-helix" evidence="1">
    <location>
        <begin position="32"/>
        <end position="79"/>
    </location>
</feature>
<dbReference type="EMBL" id="JBHSFG010000061">
    <property type="protein sequence ID" value="MFC4469402.1"/>
    <property type="molecule type" value="Genomic_DNA"/>
</dbReference>
<organism evidence="2 3">
    <name type="scientific">Streptomyces xiangluensis</name>
    <dbReference type="NCBI Taxonomy" id="2665720"/>
    <lineage>
        <taxon>Bacteria</taxon>
        <taxon>Bacillati</taxon>
        <taxon>Actinomycetota</taxon>
        <taxon>Actinomycetes</taxon>
        <taxon>Kitasatosporales</taxon>
        <taxon>Streptomycetaceae</taxon>
        <taxon>Streptomyces</taxon>
    </lineage>
</organism>